<evidence type="ECO:0000313" key="2">
    <source>
        <dbReference type="EMBL" id="EXB47150.1"/>
    </source>
</evidence>
<dbReference type="PANTHER" id="PTHR33726:SF19">
    <property type="entry name" value="OS03G0313800 PROTEIN"/>
    <property type="match status" value="1"/>
</dbReference>
<dbReference type="AlphaFoldDB" id="W9QZU0"/>
<keyword evidence="1" id="KW-0472">Membrane</keyword>
<keyword evidence="1" id="KW-1133">Transmembrane helix</keyword>
<accession>W9QZU0</accession>
<dbReference type="Proteomes" id="UP000030645">
    <property type="component" value="Unassembled WGS sequence"/>
</dbReference>
<sequence length="82" mass="9632">MSWWWWSPSVFRSTIFQWPDSIAAYLLPEGISNWDRQWLLRGWESLTLSIVDDVVWTVITAFESVALASMLCFFFLFCGCTI</sequence>
<organism evidence="2 3">
    <name type="scientific">Morus notabilis</name>
    <dbReference type="NCBI Taxonomy" id="981085"/>
    <lineage>
        <taxon>Eukaryota</taxon>
        <taxon>Viridiplantae</taxon>
        <taxon>Streptophyta</taxon>
        <taxon>Embryophyta</taxon>
        <taxon>Tracheophyta</taxon>
        <taxon>Spermatophyta</taxon>
        <taxon>Magnoliopsida</taxon>
        <taxon>eudicotyledons</taxon>
        <taxon>Gunneridae</taxon>
        <taxon>Pentapetalae</taxon>
        <taxon>rosids</taxon>
        <taxon>fabids</taxon>
        <taxon>Rosales</taxon>
        <taxon>Moraceae</taxon>
        <taxon>Moreae</taxon>
        <taxon>Morus</taxon>
    </lineage>
</organism>
<dbReference type="eggNOG" id="ENOG502SCV3">
    <property type="taxonomic scope" value="Eukaryota"/>
</dbReference>
<proteinExistence type="predicted"/>
<gene>
    <name evidence="2" type="ORF">L484_003986</name>
</gene>
<name>W9QZU0_9ROSA</name>
<reference evidence="3" key="1">
    <citation type="submission" date="2013-01" db="EMBL/GenBank/DDBJ databases">
        <title>Draft Genome Sequence of a Mulberry Tree, Morus notabilis C.K. Schneid.</title>
        <authorList>
            <person name="He N."/>
            <person name="Zhao S."/>
        </authorList>
    </citation>
    <scope>NUCLEOTIDE SEQUENCE</scope>
</reference>
<protein>
    <submittedName>
        <fullName evidence="2">Uncharacterized protein</fullName>
    </submittedName>
</protein>
<dbReference type="PANTHER" id="PTHR33726">
    <property type="entry name" value="TRANSMEMBRANE PROTEIN"/>
    <property type="match status" value="1"/>
</dbReference>
<evidence type="ECO:0000256" key="1">
    <source>
        <dbReference type="SAM" id="Phobius"/>
    </source>
</evidence>
<keyword evidence="1" id="KW-0812">Transmembrane</keyword>
<keyword evidence="3" id="KW-1185">Reference proteome</keyword>
<evidence type="ECO:0000313" key="3">
    <source>
        <dbReference type="Proteomes" id="UP000030645"/>
    </source>
</evidence>
<dbReference type="EMBL" id="KE343931">
    <property type="protein sequence ID" value="EXB47150.1"/>
    <property type="molecule type" value="Genomic_DNA"/>
</dbReference>
<feature type="transmembrane region" description="Helical" evidence="1">
    <location>
        <begin position="54"/>
        <end position="78"/>
    </location>
</feature>